<dbReference type="AlphaFoldDB" id="A0A1F5BVX4"/>
<evidence type="ECO:0000313" key="1">
    <source>
        <dbReference type="EMBL" id="OGD34728.1"/>
    </source>
</evidence>
<dbReference type="Proteomes" id="UP000176650">
    <property type="component" value="Unassembled WGS sequence"/>
</dbReference>
<gene>
    <name evidence="1" type="ORF">A2988_04500</name>
</gene>
<organism evidence="1 2">
    <name type="scientific">Candidatus Azambacteria bacterium RIFCSPLOWO2_01_FULL_46_25</name>
    <dbReference type="NCBI Taxonomy" id="1797298"/>
    <lineage>
        <taxon>Bacteria</taxon>
        <taxon>Candidatus Azamiibacteriota</taxon>
    </lineage>
</organism>
<dbReference type="EMBL" id="MEYS01000001">
    <property type="protein sequence ID" value="OGD34728.1"/>
    <property type="molecule type" value="Genomic_DNA"/>
</dbReference>
<evidence type="ECO:0000313" key="2">
    <source>
        <dbReference type="Proteomes" id="UP000176650"/>
    </source>
</evidence>
<protein>
    <recommendedName>
        <fullName evidence="3">Type II secretion system protein GspG C-terminal domain-containing protein</fullName>
    </recommendedName>
</protein>
<evidence type="ECO:0008006" key="3">
    <source>
        <dbReference type="Google" id="ProtNLM"/>
    </source>
</evidence>
<proteinExistence type="predicted"/>
<accession>A0A1F5BVX4</accession>
<sequence>METKKLVALIGGIVFLLIALGIIVGTSTRQKQKQPAVPSVQMQAEIHQKELAETKRLLAMDVSDPSHVNNIKYIQAGLERYYADKQLYPKKLDDLKPLYLRVVPKYSSEKNYLYAYYPKDKPKSYHLGAPLGGRNPSDVKAFAEDADFNSEKAGYVGGFAGADPVYDLK</sequence>
<comment type="caution">
    <text evidence="1">The sequence shown here is derived from an EMBL/GenBank/DDBJ whole genome shotgun (WGS) entry which is preliminary data.</text>
</comment>
<name>A0A1F5BVX4_9BACT</name>
<reference evidence="1 2" key="1">
    <citation type="journal article" date="2016" name="Nat. Commun.">
        <title>Thousands of microbial genomes shed light on interconnected biogeochemical processes in an aquifer system.</title>
        <authorList>
            <person name="Anantharaman K."/>
            <person name="Brown C.T."/>
            <person name="Hug L.A."/>
            <person name="Sharon I."/>
            <person name="Castelle C.J."/>
            <person name="Probst A.J."/>
            <person name="Thomas B.C."/>
            <person name="Singh A."/>
            <person name="Wilkins M.J."/>
            <person name="Karaoz U."/>
            <person name="Brodie E.L."/>
            <person name="Williams K.H."/>
            <person name="Hubbard S.S."/>
            <person name="Banfield J.F."/>
        </authorList>
    </citation>
    <scope>NUCLEOTIDE SEQUENCE [LARGE SCALE GENOMIC DNA]</scope>
</reference>
<dbReference type="STRING" id="1797298.A2988_04500"/>